<feature type="compositionally biased region" description="Polar residues" evidence="1">
    <location>
        <begin position="229"/>
        <end position="240"/>
    </location>
</feature>
<comment type="caution">
    <text evidence="2">The sequence shown here is derived from an EMBL/GenBank/DDBJ whole genome shotgun (WGS) entry which is preliminary data.</text>
</comment>
<reference evidence="2 3" key="1">
    <citation type="submission" date="2017-03" db="EMBL/GenBank/DDBJ databases">
        <title>Genomes of endolithic fungi from Antarctica.</title>
        <authorList>
            <person name="Coleine C."/>
            <person name="Masonjones S."/>
            <person name="Stajich J.E."/>
        </authorList>
    </citation>
    <scope>NUCLEOTIDE SEQUENCE [LARGE SCALE GENOMIC DNA]</scope>
    <source>
        <strain evidence="2 3">CCFEE 5184</strain>
    </source>
</reference>
<evidence type="ECO:0000313" key="2">
    <source>
        <dbReference type="EMBL" id="TKA45984.1"/>
    </source>
</evidence>
<evidence type="ECO:0000256" key="1">
    <source>
        <dbReference type="SAM" id="MobiDB-lite"/>
    </source>
</evidence>
<feature type="compositionally biased region" description="Basic and acidic residues" evidence="1">
    <location>
        <begin position="256"/>
        <end position="321"/>
    </location>
</feature>
<feature type="compositionally biased region" description="Low complexity" evidence="1">
    <location>
        <begin position="1"/>
        <end position="33"/>
    </location>
</feature>
<dbReference type="EMBL" id="NAJQ01002287">
    <property type="protein sequence ID" value="TKA45984.1"/>
    <property type="molecule type" value="Genomic_DNA"/>
</dbReference>
<proteinExistence type="predicted"/>
<name>A0A4U0VAR3_9PEZI</name>
<feature type="region of interest" description="Disordered" evidence="1">
    <location>
        <begin position="538"/>
        <end position="588"/>
    </location>
</feature>
<dbReference type="OrthoDB" id="5424797at2759"/>
<dbReference type="STRING" id="329884.A0A4U0VAR3"/>
<organism evidence="2 3">
    <name type="scientific">Friedmanniomyces simplex</name>
    <dbReference type="NCBI Taxonomy" id="329884"/>
    <lineage>
        <taxon>Eukaryota</taxon>
        <taxon>Fungi</taxon>
        <taxon>Dikarya</taxon>
        <taxon>Ascomycota</taxon>
        <taxon>Pezizomycotina</taxon>
        <taxon>Dothideomycetes</taxon>
        <taxon>Dothideomycetidae</taxon>
        <taxon>Mycosphaerellales</taxon>
        <taxon>Teratosphaeriaceae</taxon>
        <taxon>Friedmanniomyces</taxon>
    </lineage>
</organism>
<feature type="non-terminal residue" evidence="2">
    <location>
        <position position="1"/>
    </location>
</feature>
<sequence length="682" mass="72999">QPNQPTGYTYGSSTSSASSYPSAATANYSSAPNLAAYQGYGSNHNSHQQSQTQQQQYSSNAPSNSGTGRAAAAMSGLNGQEYTTQSSNAAASSSNAYDSSTWGAAGFGSYSGAAQIPNRTQSNNSPLYATQATSSTFANLSLPDQSRNQGTASYASPTYQATRQTSATPSSATYPTAYSQPQNQVHTQAQATQQPQRYNSPLQAVQTQPSENRQAPRGAAHQPSPRMASVQQSNRQQSGSVEPPPSTMTVNPSQVYDDRAERQRKSQIEAEKRRKREEEQAAQKAEEDRIAAEKAKAKTEEERQKAEADATVKKAESERKAEQRKKAREEKRQSKTAAATLQKMASGGGLTMNEEGPPANAEEAEMRAMFKKMREFNAKNPAMLAKLWEEERSTHAEPPTQPTKPTPAATAAAAAAKLTAKQALNATNAASSAQNEPVKPFQRSLQKSATPIHAQASTSLWPPQKKGSLAETAAKWLANLPENVGKTVSKDDVLKVLESNPSYVQLCEALEGLGLRFERSALARELLKAVPDGMKAQVHQQPAAASLPLPAPNGAAPQAKRSSDMPKKRGKPKKSVGPPANATVNYEAPRFTSLSDAAREIYHTPSMSMGGPVQAPAAIMQPPPTPAMHPPSMNGSRPLSASQPPVEIKPELKPEEPRRPPADKEEAARKRTFGDLVDLTAE</sequence>
<accession>A0A4U0VAR3</accession>
<feature type="region of interest" description="Disordered" evidence="1">
    <location>
        <begin position="389"/>
        <end position="468"/>
    </location>
</feature>
<feature type="region of interest" description="Disordered" evidence="1">
    <location>
        <begin position="1"/>
        <end position="363"/>
    </location>
</feature>
<protein>
    <submittedName>
        <fullName evidence="2">Uncharacterized protein</fullName>
    </submittedName>
</protein>
<feature type="compositionally biased region" description="Polar residues" evidence="1">
    <location>
        <begin position="633"/>
        <end position="643"/>
    </location>
</feature>
<feature type="compositionally biased region" description="Low complexity" evidence="1">
    <location>
        <begin position="406"/>
        <end position="424"/>
    </location>
</feature>
<feature type="compositionally biased region" description="Basic and acidic residues" evidence="1">
    <location>
        <begin position="648"/>
        <end position="673"/>
    </location>
</feature>
<feature type="compositionally biased region" description="Polar residues" evidence="1">
    <location>
        <begin position="180"/>
        <end position="213"/>
    </location>
</feature>
<gene>
    <name evidence="2" type="ORF">B0A55_13716</name>
</gene>
<feature type="compositionally biased region" description="Low complexity" evidence="1">
    <location>
        <begin position="165"/>
        <end position="179"/>
    </location>
</feature>
<dbReference type="Proteomes" id="UP000309340">
    <property type="component" value="Unassembled WGS sequence"/>
</dbReference>
<feature type="non-terminal residue" evidence="2">
    <location>
        <position position="682"/>
    </location>
</feature>
<feature type="compositionally biased region" description="Low complexity" evidence="1">
    <location>
        <begin position="42"/>
        <end position="60"/>
    </location>
</feature>
<feature type="compositionally biased region" description="Polar residues" evidence="1">
    <location>
        <begin position="443"/>
        <end position="461"/>
    </location>
</feature>
<feature type="compositionally biased region" description="Polar residues" evidence="1">
    <location>
        <begin position="425"/>
        <end position="435"/>
    </location>
</feature>
<dbReference type="AlphaFoldDB" id="A0A4U0VAR3"/>
<feature type="compositionally biased region" description="Polar residues" evidence="1">
    <location>
        <begin position="117"/>
        <end position="164"/>
    </location>
</feature>
<keyword evidence="3" id="KW-1185">Reference proteome</keyword>
<evidence type="ECO:0000313" key="3">
    <source>
        <dbReference type="Proteomes" id="UP000309340"/>
    </source>
</evidence>
<feature type="region of interest" description="Disordered" evidence="1">
    <location>
        <begin position="605"/>
        <end position="682"/>
    </location>
</feature>
<feature type="compositionally biased region" description="Low complexity" evidence="1">
    <location>
        <begin position="540"/>
        <end position="559"/>
    </location>
</feature>
<feature type="compositionally biased region" description="Low complexity" evidence="1">
    <location>
        <begin position="86"/>
        <end position="114"/>
    </location>
</feature>